<reference evidence="2 3" key="1">
    <citation type="submission" date="2016-03" db="EMBL/GenBank/DDBJ databases">
        <title>Deep-sea bacteria in the southern Pacific.</title>
        <authorList>
            <person name="Tang K."/>
        </authorList>
    </citation>
    <scope>NUCLEOTIDE SEQUENCE [LARGE SCALE GENOMIC DNA]</scope>
    <source>
        <strain evidence="2 3">JLT2016</strain>
    </source>
</reference>
<name>A0A1U7DB76_9RHOB</name>
<gene>
    <name evidence="2" type="ORF">Ga0080559_TMP4514</name>
</gene>
<protein>
    <submittedName>
        <fullName evidence="2">Uncharacterized protein</fullName>
    </submittedName>
</protein>
<keyword evidence="3" id="KW-1185">Reference proteome</keyword>
<organism evidence="2 3">
    <name type="scientific">Salipiger profundus</name>
    <dbReference type="NCBI Taxonomy" id="1229727"/>
    <lineage>
        <taxon>Bacteria</taxon>
        <taxon>Pseudomonadati</taxon>
        <taxon>Pseudomonadota</taxon>
        <taxon>Alphaproteobacteria</taxon>
        <taxon>Rhodobacterales</taxon>
        <taxon>Roseobacteraceae</taxon>
        <taxon>Salipiger</taxon>
    </lineage>
</organism>
<proteinExistence type="predicted"/>
<evidence type="ECO:0000256" key="1">
    <source>
        <dbReference type="SAM" id="MobiDB-lite"/>
    </source>
</evidence>
<feature type="region of interest" description="Disordered" evidence="1">
    <location>
        <begin position="25"/>
        <end position="47"/>
    </location>
</feature>
<evidence type="ECO:0000313" key="3">
    <source>
        <dbReference type="Proteomes" id="UP000186559"/>
    </source>
</evidence>
<dbReference type="EMBL" id="CP014796">
    <property type="protein sequence ID" value="APX25310.1"/>
    <property type="molecule type" value="Genomic_DNA"/>
</dbReference>
<dbReference type="Proteomes" id="UP000186559">
    <property type="component" value="Chromosome"/>
</dbReference>
<feature type="compositionally biased region" description="Low complexity" evidence="1">
    <location>
        <begin position="28"/>
        <end position="40"/>
    </location>
</feature>
<accession>A0A1U7DB76</accession>
<dbReference type="RefSeq" id="WP_157895890.1">
    <property type="nucleotide sequence ID" value="NZ_BMEW01000034.1"/>
</dbReference>
<dbReference type="KEGG" id="tpro:Ga0080559_TMP4514"/>
<dbReference type="AlphaFoldDB" id="A0A1U7DB76"/>
<evidence type="ECO:0000313" key="2">
    <source>
        <dbReference type="EMBL" id="APX25310.1"/>
    </source>
</evidence>
<sequence>MSRNILVVLALVVVIAIVAFSMFGNNGTETITPDATTEEAPPTEPAD</sequence>